<dbReference type="Proteomes" id="UP000552241">
    <property type="component" value="Unassembled WGS sequence"/>
</dbReference>
<dbReference type="EMBL" id="JACDZE010000002">
    <property type="protein sequence ID" value="MBA5629917.1"/>
    <property type="molecule type" value="Genomic_DNA"/>
</dbReference>
<accession>A0A838ZQA1</accession>
<proteinExistence type="predicted"/>
<dbReference type="AlphaFoldDB" id="A0A838ZQA1"/>
<keyword evidence="1" id="KW-1133">Transmembrane helix</keyword>
<reference evidence="2 3" key="1">
    <citation type="submission" date="2020-07" db="EMBL/GenBank/DDBJ databases">
        <title>Moheibacter lacus sp. nov., a member of the family Flavobacteriaceae isolated from freshwater lake sediment.</title>
        <authorList>
            <person name="Liu Y."/>
        </authorList>
    </citation>
    <scope>NUCLEOTIDE SEQUENCE [LARGE SCALE GENOMIC DNA]</scope>
    <source>
        <strain evidence="2 3">BDHS18</strain>
    </source>
</reference>
<keyword evidence="3" id="KW-1185">Reference proteome</keyword>
<evidence type="ECO:0000313" key="3">
    <source>
        <dbReference type="Proteomes" id="UP000552241"/>
    </source>
</evidence>
<feature type="transmembrane region" description="Helical" evidence="1">
    <location>
        <begin position="12"/>
        <end position="38"/>
    </location>
</feature>
<feature type="transmembrane region" description="Helical" evidence="1">
    <location>
        <begin position="58"/>
        <end position="80"/>
    </location>
</feature>
<name>A0A838ZQA1_9FLAO</name>
<evidence type="ECO:0000313" key="2">
    <source>
        <dbReference type="EMBL" id="MBA5629917.1"/>
    </source>
</evidence>
<feature type="transmembrane region" description="Helical" evidence="1">
    <location>
        <begin position="87"/>
        <end position="107"/>
    </location>
</feature>
<comment type="caution">
    <text evidence="2">The sequence shown here is derived from an EMBL/GenBank/DDBJ whole genome shotgun (WGS) entry which is preliminary data.</text>
</comment>
<organism evidence="2 3">
    <name type="scientific">Moheibacter lacus</name>
    <dbReference type="NCBI Taxonomy" id="2745851"/>
    <lineage>
        <taxon>Bacteria</taxon>
        <taxon>Pseudomonadati</taxon>
        <taxon>Bacteroidota</taxon>
        <taxon>Flavobacteriia</taxon>
        <taxon>Flavobacteriales</taxon>
        <taxon>Weeksellaceae</taxon>
        <taxon>Moheibacter</taxon>
    </lineage>
</organism>
<sequence length="138" mass="14492">MHPIIRNILAVILGWFIGGAVNMGIVMLGHKVMLIPGIDPNDMEGLANALHTLGGEYFIFPFLAHAVGTLVGAIVAAGIAATHKMKFALAIGVLFLIGGIAACFMIPAPAWFIVLDLVVAYIPMAWLGGKIGARICSK</sequence>
<dbReference type="RefSeq" id="WP_182043525.1">
    <property type="nucleotide sequence ID" value="NZ_JACDZE010000002.1"/>
</dbReference>
<feature type="transmembrane region" description="Helical" evidence="1">
    <location>
        <begin position="113"/>
        <end position="133"/>
    </location>
</feature>
<evidence type="ECO:0000256" key="1">
    <source>
        <dbReference type="SAM" id="Phobius"/>
    </source>
</evidence>
<protein>
    <submittedName>
        <fullName evidence="2">Uncharacterized protein</fullName>
    </submittedName>
</protein>
<keyword evidence="1" id="KW-0472">Membrane</keyword>
<gene>
    <name evidence="2" type="ORF">HU137_09065</name>
</gene>
<keyword evidence="1" id="KW-0812">Transmembrane</keyword>